<sequence length="160" mass="18401">MHIHARKNNIIECHACYSKLLPPTKSVSRIYYNYRDRVSSKQRFFNTLLVVGDCILVGLKPVFVYMSKLDGKFKFSLDSVNFQAEVAKVLFAVIMLFIPGTRHSYFPELKPSHVNVLLAVPAFLYAIKNYLKFTMQSISSINILAETDDHQTRTEVSFML</sequence>
<dbReference type="GO" id="GO:0000139">
    <property type="term" value="C:Golgi membrane"/>
    <property type="evidence" value="ECO:0007669"/>
    <property type="project" value="InterPro"/>
</dbReference>
<dbReference type="GO" id="GO:0015165">
    <property type="term" value="F:pyrimidine nucleotide-sugar transmembrane transporter activity"/>
    <property type="evidence" value="ECO:0007669"/>
    <property type="project" value="InterPro"/>
</dbReference>
<keyword evidence="3 5" id="KW-1133">Transmembrane helix</keyword>
<dbReference type="InterPro" id="IPR007271">
    <property type="entry name" value="Nuc_sug_transpt"/>
</dbReference>
<evidence type="ECO:0000256" key="2">
    <source>
        <dbReference type="ARBA" id="ARBA00022692"/>
    </source>
</evidence>
<organism evidence="6 7">
    <name type="scientific">Trapa natans</name>
    <name type="common">Water chestnut</name>
    <dbReference type="NCBI Taxonomy" id="22666"/>
    <lineage>
        <taxon>Eukaryota</taxon>
        <taxon>Viridiplantae</taxon>
        <taxon>Streptophyta</taxon>
        <taxon>Embryophyta</taxon>
        <taxon>Tracheophyta</taxon>
        <taxon>Spermatophyta</taxon>
        <taxon>Magnoliopsida</taxon>
        <taxon>eudicotyledons</taxon>
        <taxon>Gunneridae</taxon>
        <taxon>Pentapetalae</taxon>
        <taxon>rosids</taxon>
        <taxon>malvids</taxon>
        <taxon>Myrtales</taxon>
        <taxon>Lythraceae</taxon>
        <taxon>Trapa</taxon>
    </lineage>
</organism>
<evidence type="ECO:0000256" key="1">
    <source>
        <dbReference type="ARBA" id="ARBA00004141"/>
    </source>
</evidence>
<name>A0AAN7L953_TRANT</name>
<dbReference type="EMBL" id="JAXQNO010000018">
    <property type="protein sequence ID" value="KAK4776722.1"/>
    <property type="molecule type" value="Genomic_DNA"/>
</dbReference>
<proteinExistence type="predicted"/>
<accession>A0AAN7L953</accession>
<protein>
    <submittedName>
        <fullName evidence="6">Uncharacterized protein</fullName>
    </submittedName>
</protein>
<feature type="transmembrane region" description="Helical" evidence="5">
    <location>
        <begin position="86"/>
        <end position="106"/>
    </location>
</feature>
<evidence type="ECO:0000313" key="6">
    <source>
        <dbReference type="EMBL" id="KAK4776722.1"/>
    </source>
</evidence>
<keyword evidence="7" id="KW-1185">Reference proteome</keyword>
<keyword evidence="4 5" id="KW-0472">Membrane</keyword>
<dbReference type="AlphaFoldDB" id="A0AAN7L953"/>
<comment type="caution">
    <text evidence="6">The sequence shown here is derived from an EMBL/GenBank/DDBJ whole genome shotgun (WGS) entry which is preliminary data.</text>
</comment>
<evidence type="ECO:0000256" key="3">
    <source>
        <dbReference type="ARBA" id="ARBA00022989"/>
    </source>
</evidence>
<keyword evidence="2 5" id="KW-0812">Transmembrane</keyword>
<comment type="subcellular location">
    <subcellularLocation>
        <location evidence="1">Membrane</location>
        <topology evidence="1">Multi-pass membrane protein</topology>
    </subcellularLocation>
</comment>
<reference evidence="6 7" key="1">
    <citation type="journal article" date="2023" name="Hortic Res">
        <title>Pangenome of water caltrop reveals structural variations and asymmetric subgenome divergence after allopolyploidization.</title>
        <authorList>
            <person name="Zhang X."/>
            <person name="Chen Y."/>
            <person name="Wang L."/>
            <person name="Yuan Y."/>
            <person name="Fang M."/>
            <person name="Shi L."/>
            <person name="Lu R."/>
            <person name="Comes H.P."/>
            <person name="Ma Y."/>
            <person name="Chen Y."/>
            <person name="Huang G."/>
            <person name="Zhou Y."/>
            <person name="Zheng Z."/>
            <person name="Qiu Y."/>
        </authorList>
    </citation>
    <scope>NUCLEOTIDE SEQUENCE [LARGE SCALE GENOMIC DNA]</scope>
    <source>
        <strain evidence="6">F231</strain>
    </source>
</reference>
<evidence type="ECO:0000256" key="4">
    <source>
        <dbReference type="ARBA" id="ARBA00023136"/>
    </source>
</evidence>
<gene>
    <name evidence="6" type="ORF">SAY86_005410</name>
</gene>
<dbReference type="PANTHER" id="PTHR10231">
    <property type="entry name" value="NUCLEOTIDE-SUGAR TRANSMEMBRANE TRANSPORTER"/>
    <property type="match status" value="1"/>
</dbReference>
<evidence type="ECO:0000256" key="5">
    <source>
        <dbReference type="SAM" id="Phobius"/>
    </source>
</evidence>
<evidence type="ECO:0000313" key="7">
    <source>
        <dbReference type="Proteomes" id="UP001346149"/>
    </source>
</evidence>
<feature type="transmembrane region" description="Helical" evidence="5">
    <location>
        <begin position="44"/>
        <end position="65"/>
    </location>
</feature>
<dbReference type="Proteomes" id="UP001346149">
    <property type="component" value="Unassembled WGS sequence"/>
</dbReference>